<dbReference type="GO" id="GO:0051287">
    <property type="term" value="F:NAD binding"/>
    <property type="evidence" value="ECO:0007669"/>
    <property type="project" value="InterPro"/>
</dbReference>
<dbReference type="CDD" id="cd12168">
    <property type="entry name" value="Mand_dh_like"/>
    <property type="match status" value="1"/>
</dbReference>
<dbReference type="InterPro" id="IPR006140">
    <property type="entry name" value="D-isomer_DH_NAD-bd"/>
</dbReference>
<dbReference type="Pfam" id="PF02826">
    <property type="entry name" value="2-Hacid_dh_C"/>
    <property type="match status" value="1"/>
</dbReference>
<dbReference type="FunFam" id="3.40.50.720:FF:000526">
    <property type="entry name" value="D-mandelate dehydrogenase, putative"/>
    <property type="match status" value="1"/>
</dbReference>
<comment type="caution">
    <text evidence="3">The sequence shown here is derived from an EMBL/GenBank/DDBJ whole genome shotgun (WGS) entry which is preliminary data.</text>
</comment>
<dbReference type="SUPFAM" id="SSF51735">
    <property type="entry name" value="NAD(P)-binding Rossmann-fold domains"/>
    <property type="match status" value="1"/>
</dbReference>
<dbReference type="Proteomes" id="UP000308802">
    <property type="component" value="Unassembled WGS sequence"/>
</dbReference>
<gene>
    <name evidence="3" type="ORF">D6D19_08757</name>
</gene>
<evidence type="ECO:0000256" key="1">
    <source>
        <dbReference type="ARBA" id="ARBA00023002"/>
    </source>
</evidence>
<keyword evidence="1" id="KW-0560">Oxidoreductase</keyword>
<dbReference type="GO" id="GO:0030267">
    <property type="term" value="F:glyoxylate reductase (NADPH) activity"/>
    <property type="evidence" value="ECO:0007669"/>
    <property type="project" value="TreeGrafter"/>
</dbReference>
<dbReference type="InterPro" id="IPR050223">
    <property type="entry name" value="D-isomer_2-hydroxyacid_DH"/>
</dbReference>
<proteinExistence type="predicted"/>
<dbReference type="SUPFAM" id="SSF52283">
    <property type="entry name" value="Formate/glycerate dehydrogenase catalytic domain-like"/>
    <property type="match status" value="1"/>
</dbReference>
<sequence>MHLDNVLFQAIKHKLCQLSCRAISVPDHTTPKTSESGSIICVSDLVQPAGGCGRSTLRKPNTPQAPHKTDRCRLLNFSRRYRSLPIFPPSQHQFSETVVQTNSLPCPSCRSSVSCSSVHFSFHPPYPYQKHHTNMASKPSILHLGDPPRWHADLYSKLTTHFNVITPTAAERERPEFLKALKEKRWGNFIAIMRPFWNTGGEGGRVDREMISLFPEGVKVYASAGAGFDWVDTDILAERGIVYCNGAAASSDSVADSALFLIISTFRNLAWSQMAARSGNPDELFDAHKNSPTTAINPGGRILGIVGLGNIGYRIAQKAYLGLNMKIAYHDLFRKPKAVEEAVGATYYDTLDEMLGAADCIIVATPFSGKQLFTAVKFKKFKRGSRLTNIARGPLVNEADLVEALKSGQLSACGLDVFENEPHVNKELCGLKQATLTAHTAGGTIDTHIGFEELCYKNTLGALLEGKAITPVNLHLIKAGKSKL</sequence>
<evidence type="ECO:0000259" key="2">
    <source>
        <dbReference type="Pfam" id="PF02826"/>
    </source>
</evidence>
<dbReference type="AlphaFoldDB" id="A0A4S8ZRC0"/>
<dbReference type="GO" id="GO:0016618">
    <property type="term" value="F:hydroxypyruvate reductase [NAD(P)H] activity"/>
    <property type="evidence" value="ECO:0007669"/>
    <property type="project" value="TreeGrafter"/>
</dbReference>
<name>A0A4S8ZRC0_AURPU</name>
<reference evidence="3 4" key="1">
    <citation type="submission" date="2018-10" db="EMBL/GenBank/DDBJ databases">
        <title>Fifty Aureobasidium pullulans genomes reveal a recombining polyextremotolerant generalist.</title>
        <authorList>
            <person name="Gostincar C."/>
            <person name="Turk M."/>
            <person name="Zajc J."/>
            <person name="Gunde-Cimerman N."/>
        </authorList>
    </citation>
    <scope>NUCLEOTIDE SEQUENCE [LARGE SCALE GENOMIC DNA]</scope>
    <source>
        <strain evidence="3 4">EXF-10659</strain>
    </source>
</reference>
<dbReference type="PANTHER" id="PTHR10996">
    <property type="entry name" value="2-HYDROXYACID DEHYDROGENASE-RELATED"/>
    <property type="match status" value="1"/>
</dbReference>
<evidence type="ECO:0000313" key="4">
    <source>
        <dbReference type="Proteomes" id="UP000308802"/>
    </source>
</evidence>
<dbReference type="Gene3D" id="3.40.50.720">
    <property type="entry name" value="NAD(P)-binding Rossmann-like Domain"/>
    <property type="match status" value="2"/>
</dbReference>
<dbReference type="GO" id="GO:0005829">
    <property type="term" value="C:cytosol"/>
    <property type="evidence" value="ECO:0007669"/>
    <property type="project" value="TreeGrafter"/>
</dbReference>
<dbReference type="PANTHER" id="PTHR10996:SF281">
    <property type="entry name" value="D-ISOMER SPECIFIC 2-HYDROXYACID DEHYDROGENASE NAD-BINDING DOMAIN-CONTAINING PROTEIN-RELATED"/>
    <property type="match status" value="1"/>
</dbReference>
<feature type="domain" description="D-isomer specific 2-hydroxyacid dehydrogenase NAD-binding" evidence="2">
    <location>
        <begin position="260"/>
        <end position="441"/>
    </location>
</feature>
<protein>
    <submittedName>
        <fullName evidence="3">Putative D-mandelate dehydrogenase</fullName>
    </submittedName>
</protein>
<dbReference type="EMBL" id="QZAO01000428">
    <property type="protein sequence ID" value="THW68790.1"/>
    <property type="molecule type" value="Genomic_DNA"/>
</dbReference>
<accession>A0A4S8ZRC0</accession>
<organism evidence="3 4">
    <name type="scientific">Aureobasidium pullulans</name>
    <name type="common">Black yeast</name>
    <name type="synonym">Pullularia pullulans</name>
    <dbReference type="NCBI Taxonomy" id="5580"/>
    <lineage>
        <taxon>Eukaryota</taxon>
        <taxon>Fungi</taxon>
        <taxon>Dikarya</taxon>
        <taxon>Ascomycota</taxon>
        <taxon>Pezizomycotina</taxon>
        <taxon>Dothideomycetes</taxon>
        <taxon>Dothideomycetidae</taxon>
        <taxon>Dothideales</taxon>
        <taxon>Saccotheciaceae</taxon>
        <taxon>Aureobasidium</taxon>
    </lineage>
</organism>
<evidence type="ECO:0000313" key="3">
    <source>
        <dbReference type="EMBL" id="THW68790.1"/>
    </source>
</evidence>
<dbReference type="InterPro" id="IPR036291">
    <property type="entry name" value="NAD(P)-bd_dom_sf"/>
</dbReference>